<dbReference type="EMBL" id="VSSQ01008816">
    <property type="protein sequence ID" value="MPM39930.1"/>
    <property type="molecule type" value="Genomic_DNA"/>
</dbReference>
<keyword evidence="1" id="KW-0472">Membrane</keyword>
<keyword evidence="1" id="KW-1133">Transmembrane helix</keyword>
<dbReference type="PANTHER" id="PTHR34821">
    <property type="entry name" value="INNER MEMBRANE PROTEIN YDCZ"/>
    <property type="match status" value="1"/>
</dbReference>
<dbReference type="PANTHER" id="PTHR34821:SF3">
    <property type="entry name" value="MEMBRANE PROTEIN"/>
    <property type="match status" value="1"/>
</dbReference>
<dbReference type="Pfam" id="PF04657">
    <property type="entry name" value="DMT_YdcZ"/>
    <property type="match status" value="1"/>
</dbReference>
<proteinExistence type="predicted"/>
<organism evidence="2">
    <name type="scientific">bioreactor metagenome</name>
    <dbReference type="NCBI Taxonomy" id="1076179"/>
    <lineage>
        <taxon>unclassified sequences</taxon>
        <taxon>metagenomes</taxon>
        <taxon>ecological metagenomes</taxon>
    </lineage>
</organism>
<evidence type="ECO:0000256" key="1">
    <source>
        <dbReference type="SAM" id="Phobius"/>
    </source>
</evidence>
<protein>
    <recommendedName>
        <fullName evidence="3">Inner membrane protein YdcZ</fullName>
    </recommendedName>
</protein>
<evidence type="ECO:0008006" key="3">
    <source>
        <dbReference type="Google" id="ProtNLM"/>
    </source>
</evidence>
<sequence>MLGIIFSIVAGAAMSLQGVFNTRLGQKIGLWETSVFVQGIALISSLIAAFAIGDGSFRAIKDANKLYLLGGVLGAVITFTVMRGIGSLGTTLAIAIILVAQLTAAAAIDHFGWFGAQCVRCGFRQFLGVAIMILGIIIFKWKS</sequence>
<dbReference type="InterPro" id="IPR006750">
    <property type="entry name" value="YdcZ"/>
</dbReference>
<feature type="transmembrane region" description="Helical" evidence="1">
    <location>
        <begin position="35"/>
        <end position="54"/>
    </location>
</feature>
<name>A0A644ZGF5_9ZZZZ</name>
<feature type="transmembrane region" description="Helical" evidence="1">
    <location>
        <begin position="66"/>
        <end position="86"/>
    </location>
</feature>
<dbReference type="GO" id="GO:0005886">
    <property type="term" value="C:plasma membrane"/>
    <property type="evidence" value="ECO:0007669"/>
    <property type="project" value="TreeGrafter"/>
</dbReference>
<gene>
    <name evidence="2" type="ORF">SDC9_86566</name>
</gene>
<feature type="transmembrane region" description="Helical" evidence="1">
    <location>
        <begin position="92"/>
        <end position="111"/>
    </location>
</feature>
<feature type="transmembrane region" description="Helical" evidence="1">
    <location>
        <begin position="123"/>
        <end position="141"/>
    </location>
</feature>
<reference evidence="2" key="1">
    <citation type="submission" date="2019-08" db="EMBL/GenBank/DDBJ databases">
        <authorList>
            <person name="Kucharzyk K."/>
            <person name="Murdoch R.W."/>
            <person name="Higgins S."/>
            <person name="Loffler F."/>
        </authorList>
    </citation>
    <scope>NUCLEOTIDE SEQUENCE</scope>
</reference>
<keyword evidence="1" id="KW-0812">Transmembrane</keyword>
<accession>A0A644ZGF5</accession>
<dbReference type="AlphaFoldDB" id="A0A644ZGF5"/>
<evidence type="ECO:0000313" key="2">
    <source>
        <dbReference type="EMBL" id="MPM39930.1"/>
    </source>
</evidence>
<comment type="caution">
    <text evidence="2">The sequence shown here is derived from an EMBL/GenBank/DDBJ whole genome shotgun (WGS) entry which is preliminary data.</text>
</comment>